<reference evidence="6" key="2">
    <citation type="journal article" date="2018" name="Nat. Microbiol.">
        <title>Leveraging single-cell genomics to expand the fungal tree of life.</title>
        <authorList>
            <person name="Ahrendt S.R."/>
            <person name="Quandt C.A."/>
            <person name="Ciobanu D."/>
            <person name="Clum A."/>
            <person name="Salamov A."/>
            <person name="Andreopoulos B."/>
            <person name="Cheng J.F."/>
            <person name="Woyke T."/>
            <person name="Pelin A."/>
            <person name="Henrissat B."/>
            <person name="Reynolds N.K."/>
            <person name="Benny G.L."/>
            <person name="Smith M.E."/>
            <person name="James T.Y."/>
            <person name="Grigoriev I.V."/>
        </authorList>
    </citation>
    <scope>NUCLEOTIDE SEQUENCE [LARGE SCALE GENOMIC DNA]</scope>
    <source>
        <strain evidence="6">CSF55</strain>
    </source>
</reference>
<dbReference type="PRINTS" id="PR01951">
    <property type="entry name" value="LANCEUKARYTE"/>
</dbReference>
<dbReference type="PANTHER" id="PTHR12736">
    <property type="entry name" value="LANC-LIKE PROTEIN"/>
    <property type="match status" value="1"/>
</dbReference>
<dbReference type="SMART" id="SM01260">
    <property type="entry name" value="LANC_like"/>
    <property type="match status" value="1"/>
</dbReference>
<evidence type="ECO:0000313" key="5">
    <source>
        <dbReference type="Proteomes" id="UP000030755"/>
    </source>
</evidence>
<feature type="binding site" evidence="2">
    <location>
        <position position="298"/>
    </location>
    <ligand>
        <name>Zn(2+)</name>
        <dbReference type="ChEBI" id="CHEBI:29105"/>
    </ligand>
</feature>
<dbReference type="GO" id="GO:0031179">
    <property type="term" value="P:peptide modification"/>
    <property type="evidence" value="ECO:0007669"/>
    <property type="project" value="InterPro"/>
</dbReference>
<protein>
    <submittedName>
        <fullName evidence="3">Lanthionine synthetase C-like domain-containing protein</fullName>
    </submittedName>
</protein>
<dbReference type="InterPro" id="IPR020464">
    <property type="entry name" value="LanC-like_prot_euk"/>
</dbReference>
<dbReference type="GO" id="GO:0005975">
    <property type="term" value="P:carbohydrate metabolic process"/>
    <property type="evidence" value="ECO:0007669"/>
    <property type="project" value="InterPro"/>
</dbReference>
<dbReference type="PANTHER" id="PTHR12736:SF7">
    <property type="entry name" value="LANC-LIKE PROTEIN 3"/>
    <property type="match status" value="1"/>
</dbReference>
<proteinExistence type="inferred from homology"/>
<gene>
    <name evidence="3" type="ORF">O9G_002965</name>
    <name evidence="4" type="ORF">ROZALSC1DRAFT_27046</name>
</gene>
<dbReference type="EMBL" id="KE560931">
    <property type="protein sequence ID" value="EPZ34647.1"/>
    <property type="molecule type" value="Genomic_DNA"/>
</dbReference>
<dbReference type="InterPro" id="IPR012341">
    <property type="entry name" value="6hp_glycosidase-like_sf"/>
</dbReference>
<dbReference type="CDD" id="cd04794">
    <property type="entry name" value="euk_LANCL"/>
    <property type="match status" value="1"/>
</dbReference>
<keyword evidence="2" id="KW-0479">Metal-binding</keyword>
<dbReference type="Pfam" id="PF05147">
    <property type="entry name" value="LANC_like"/>
    <property type="match status" value="1"/>
</dbReference>
<keyword evidence="2" id="KW-0862">Zinc</keyword>
<dbReference type="Proteomes" id="UP000030755">
    <property type="component" value="Unassembled WGS sequence"/>
</dbReference>
<sequence>MSKRYLQNPFYKTSEELLLKYLDEEDGVCKIKQSSQKEILYSLNEALKEITSNVKPSLGADDYSVYSGLAGISYTFLKIFLNDRAFRFQNQSALTWALKYIEASTDMIKANGIKKNAGGFLGTQTGCLSLASVIYSYTLEHERAFEYVNLIFDSVNRGIVKPNITSEELLYGKAGIIYSLLFIYRNFFNISQHLKANIGFLTKNIAESIIKEGKKHSTTLPDSSFAPSLWFWHGKAYLGAAHGVAGILAVLLQIPKRYWPDNLSEFILESLNFLSSQIKGGKLKATTQSSNDDLVQFCHGPSGITHLLTLAASKSSNDRESIVEVAKTCVDTVWQKGILKKGVGLCHGISGNAYACLDLFKLTREKQYLVQTLYFSERCMSWKQETLNGKLRLPDAPYSLMEGLCGAVCLWNDLLWLEKRYHGFLFKDSSKAFSFDSSSRRYWLILNPDATESPVVEYTAVEYTGEEDEYGVDEYNEIILCREHTGVKVRSGTSVKTDSL</sequence>
<comment type="similarity">
    <text evidence="1">Belongs to the LanC-like protein family.</text>
</comment>
<name>A0A075AWN5_ROZAC</name>
<reference evidence="4" key="3">
    <citation type="submission" date="2018-08" db="EMBL/GenBank/DDBJ databases">
        <title>Leveraging single-cell genomics to expand the Fungal Tree of Life.</title>
        <authorList>
            <consortium name="DOE Joint Genome Institute"/>
            <person name="Ahrendt S.R."/>
            <person name="Quandt C.A."/>
            <person name="Ciobanu D."/>
            <person name="Clum A."/>
            <person name="Salamov A."/>
            <person name="Andreopoulos B."/>
            <person name="Cheng J.-F."/>
            <person name="Woyke T."/>
            <person name="Pelin A."/>
            <person name="Henrissat B."/>
            <person name="Reynolds N."/>
            <person name="Benny G.L."/>
            <person name="Smith M.E."/>
            <person name="James T.Y."/>
            <person name="Grigoriev I.V."/>
        </authorList>
    </citation>
    <scope>NUCLEOTIDE SEQUENCE</scope>
    <source>
        <strain evidence="4">CSF55</strain>
    </source>
</reference>
<evidence type="ECO:0000313" key="3">
    <source>
        <dbReference type="EMBL" id="EPZ34647.1"/>
    </source>
</evidence>
<dbReference type="EMBL" id="ML004945">
    <property type="protein sequence ID" value="RKP21560.1"/>
    <property type="molecule type" value="Genomic_DNA"/>
</dbReference>
<evidence type="ECO:0000313" key="6">
    <source>
        <dbReference type="Proteomes" id="UP000281549"/>
    </source>
</evidence>
<dbReference type="OMA" id="LSLYFEW"/>
<accession>A0A075AWN5</accession>
<keyword evidence="5" id="KW-1185">Reference proteome</keyword>
<organism evidence="3 5">
    <name type="scientific">Rozella allomycis (strain CSF55)</name>
    <dbReference type="NCBI Taxonomy" id="988480"/>
    <lineage>
        <taxon>Eukaryota</taxon>
        <taxon>Fungi</taxon>
        <taxon>Fungi incertae sedis</taxon>
        <taxon>Cryptomycota</taxon>
        <taxon>Cryptomycota incertae sedis</taxon>
        <taxon>Rozella</taxon>
    </lineage>
</organism>
<dbReference type="Proteomes" id="UP000281549">
    <property type="component" value="Unassembled WGS sequence"/>
</dbReference>
<evidence type="ECO:0000256" key="2">
    <source>
        <dbReference type="PIRSR" id="PIRSR607822-1"/>
    </source>
</evidence>
<dbReference type="Gene3D" id="1.50.10.10">
    <property type="match status" value="1"/>
</dbReference>
<dbReference type="GO" id="GO:0046872">
    <property type="term" value="F:metal ion binding"/>
    <property type="evidence" value="ECO:0007669"/>
    <property type="project" value="UniProtKB-KW"/>
</dbReference>
<dbReference type="GO" id="GO:0005886">
    <property type="term" value="C:plasma membrane"/>
    <property type="evidence" value="ECO:0007669"/>
    <property type="project" value="TreeGrafter"/>
</dbReference>
<dbReference type="OrthoDB" id="10257263at2759"/>
<dbReference type="InterPro" id="IPR007822">
    <property type="entry name" value="LANC-like"/>
</dbReference>
<dbReference type="PRINTS" id="PR01950">
    <property type="entry name" value="LANCSUPER"/>
</dbReference>
<feature type="binding site" evidence="2">
    <location>
        <position position="347"/>
    </location>
    <ligand>
        <name>Zn(2+)</name>
        <dbReference type="ChEBI" id="CHEBI:29105"/>
    </ligand>
</feature>
<evidence type="ECO:0000313" key="4">
    <source>
        <dbReference type="EMBL" id="RKP21560.1"/>
    </source>
</evidence>
<dbReference type="HOGENOM" id="CLU_036244_0_0_1"/>
<dbReference type="SUPFAM" id="SSF158745">
    <property type="entry name" value="LanC-like"/>
    <property type="match status" value="1"/>
</dbReference>
<dbReference type="AlphaFoldDB" id="A0A075AWN5"/>
<evidence type="ECO:0000256" key="1">
    <source>
        <dbReference type="ARBA" id="ARBA00007179"/>
    </source>
</evidence>
<feature type="binding site" evidence="2">
    <location>
        <position position="346"/>
    </location>
    <ligand>
        <name>Zn(2+)</name>
        <dbReference type="ChEBI" id="CHEBI:29105"/>
    </ligand>
</feature>
<reference evidence="3 5" key="1">
    <citation type="journal article" date="2013" name="Curr. Biol.">
        <title>Shared signatures of parasitism and phylogenomics unite Cryptomycota and microsporidia.</title>
        <authorList>
            <person name="James T.Y."/>
            <person name="Pelin A."/>
            <person name="Bonen L."/>
            <person name="Ahrendt S."/>
            <person name="Sain D."/>
            <person name="Corradi N."/>
            <person name="Stajich J.E."/>
        </authorList>
    </citation>
    <scope>NUCLEOTIDE SEQUENCE [LARGE SCALE GENOMIC DNA]</scope>
    <source>
        <strain evidence="3 5">CSF55</strain>
        <strain evidence="3 5">CSF55</strain>
    </source>
</reference>